<name>A0A1B2EXW9_9HYPH</name>
<accession>A0A1B2EXW9</accession>
<dbReference type="InterPro" id="IPR037401">
    <property type="entry name" value="SnoaL-like"/>
</dbReference>
<dbReference type="AlphaFoldDB" id="A0A1B2EXW9"/>
<organism evidence="2">
    <name type="scientific">Microvirga ossetica</name>
    <dbReference type="NCBI Taxonomy" id="1882682"/>
    <lineage>
        <taxon>Bacteria</taxon>
        <taxon>Pseudomonadati</taxon>
        <taxon>Pseudomonadota</taxon>
        <taxon>Alphaproteobacteria</taxon>
        <taxon>Hyphomicrobiales</taxon>
        <taxon>Methylobacteriaceae</taxon>
        <taxon>Microvirga</taxon>
    </lineage>
</organism>
<dbReference type="Gene3D" id="3.10.450.50">
    <property type="match status" value="1"/>
</dbReference>
<geneLocation type="plasmid" evidence="2">
    <name>unnamed2</name>
</geneLocation>
<evidence type="ECO:0000259" key="1">
    <source>
        <dbReference type="Pfam" id="PF12680"/>
    </source>
</evidence>
<sequence>MKDSKALLLEYLVSIREPERAASLFAYDGAFELPFLRSLGVEPRYTGRHEITALLRRLLELYPNFAFAPDDVRILIETPDKTFAEYVAHARAAATGRTLHQLFTGYLVAEAGEIKLLRESFNPLAMAQAQLPNGVADIGPPSDVVQSF</sequence>
<dbReference type="EMBL" id="CP016619">
    <property type="protein sequence ID" value="ANY84829.1"/>
    <property type="molecule type" value="Genomic_DNA"/>
</dbReference>
<reference evidence="2" key="1">
    <citation type="submission" date="2016-07" db="EMBL/GenBank/DDBJ databases">
        <title>Microvirga ossetica sp. nov. a new species of rhizobia isolated from root nodules of the legume species Vicia alpestris Steven originated from North Ossetia region in the Caucasus.</title>
        <authorList>
            <person name="Safronova V.I."/>
            <person name="Kuznetsova I.G."/>
            <person name="Sazanova A.L."/>
            <person name="Belimov A."/>
            <person name="Andronov E."/>
            <person name="Osledkin Y.S."/>
            <person name="Onishchuk O.P."/>
            <person name="Kurchak O.N."/>
            <person name="Shaposhnikov A.I."/>
            <person name="Willems A."/>
            <person name="Tikhonovich I.A."/>
        </authorList>
    </citation>
    <scope>NUCLEOTIDE SEQUENCE [LARGE SCALE GENOMIC DNA]</scope>
    <source>
        <strain evidence="2">V5/3M</strain>
        <plasmid evidence="2">unnamed2</plasmid>
    </source>
</reference>
<evidence type="ECO:0000313" key="2">
    <source>
        <dbReference type="EMBL" id="ANY84829.1"/>
    </source>
</evidence>
<protein>
    <recommendedName>
        <fullName evidence="1">SnoaL-like domain-containing protein</fullName>
    </recommendedName>
</protein>
<dbReference type="Pfam" id="PF12680">
    <property type="entry name" value="SnoaL_2"/>
    <property type="match status" value="1"/>
</dbReference>
<proteinExistence type="predicted"/>
<keyword evidence="2" id="KW-0614">Plasmid</keyword>
<dbReference type="OrthoDB" id="117900at2"/>
<dbReference type="InterPro" id="IPR032710">
    <property type="entry name" value="NTF2-like_dom_sf"/>
</dbReference>
<feature type="domain" description="SnoaL-like" evidence="1">
    <location>
        <begin position="17"/>
        <end position="114"/>
    </location>
</feature>
<dbReference type="KEGG" id="moc:BB934_41350"/>
<dbReference type="SUPFAM" id="SSF54427">
    <property type="entry name" value="NTF2-like"/>
    <property type="match status" value="1"/>
</dbReference>
<gene>
    <name evidence="2" type="ORF">BB934_41350</name>
</gene>